<evidence type="ECO:0008006" key="5">
    <source>
        <dbReference type="Google" id="ProtNLM"/>
    </source>
</evidence>
<name>A0A6J5FPI0_9BURK</name>
<dbReference type="AlphaFoldDB" id="A0A6J5FPI0"/>
<dbReference type="PANTHER" id="PTHR30222:SF2">
    <property type="entry name" value="ABC TRANSPORTER SUBSTRATE-BINDING PROTEIN"/>
    <property type="match status" value="1"/>
</dbReference>
<evidence type="ECO:0000256" key="1">
    <source>
        <dbReference type="ARBA" id="ARBA00022729"/>
    </source>
</evidence>
<sequence length="349" mass="37864">MVSKLKLLTSCCVAGALLSAVSVAQARDLTVVSWGGNFQDAQREINFKPFQQILGKPVLDQSWDGGIGVIQAKLKAGEPNWDVVEVESEDLGQGCSDGLFEKLDWTALGGKKSFIPTAVSDCGVGTMVWSTGLSYDANVLKSAPTSWADFWDTKKFPGKRALRKGPKYTLEFALMADGVAPKDVYKVLSTPAGVDRAFKKLDQLKGDLIWWDAGAASLQLLASGQVVMTAAYNGRITGIDRSEKKNFKFVFPGSIYAVDSWVILKGSPNKADAMKFIAYASKPDVQAKLPQYIAYGMTNTKAQALVPPQYAAELPTATENMKSAVPLDADFWTDNIGPLTQRFNAWLAK</sequence>
<gene>
    <name evidence="3" type="ORF">LMG28688_01414</name>
</gene>
<proteinExistence type="predicted"/>
<evidence type="ECO:0000313" key="3">
    <source>
        <dbReference type="EMBL" id="CAB3782042.1"/>
    </source>
</evidence>
<dbReference type="Gene3D" id="3.40.190.10">
    <property type="entry name" value="Periplasmic binding protein-like II"/>
    <property type="match status" value="2"/>
</dbReference>
<organism evidence="3 4">
    <name type="scientific">Paraburkholderia caffeinitolerans</name>
    <dbReference type="NCBI Taxonomy" id="1723730"/>
    <lineage>
        <taxon>Bacteria</taxon>
        <taxon>Pseudomonadati</taxon>
        <taxon>Pseudomonadota</taxon>
        <taxon>Betaproteobacteria</taxon>
        <taxon>Burkholderiales</taxon>
        <taxon>Burkholderiaceae</taxon>
        <taxon>Paraburkholderia</taxon>
    </lineage>
</organism>
<dbReference type="InterPro" id="IPR006059">
    <property type="entry name" value="SBP"/>
</dbReference>
<accession>A0A6J5FPI0</accession>
<keyword evidence="1 2" id="KW-0732">Signal</keyword>
<dbReference type="EMBL" id="CADIKL010000005">
    <property type="protein sequence ID" value="CAB3782042.1"/>
    <property type="molecule type" value="Genomic_DNA"/>
</dbReference>
<dbReference type="CDD" id="cd13589">
    <property type="entry name" value="PBP2_polyamine_RpCGA009"/>
    <property type="match status" value="1"/>
</dbReference>
<evidence type="ECO:0000313" key="4">
    <source>
        <dbReference type="Proteomes" id="UP000494119"/>
    </source>
</evidence>
<dbReference type="Proteomes" id="UP000494119">
    <property type="component" value="Unassembled WGS sequence"/>
</dbReference>
<dbReference type="SUPFAM" id="SSF53850">
    <property type="entry name" value="Periplasmic binding protein-like II"/>
    <property type="match status" value="1"/>
</dbReference>
<evidence type="ECO:0000256" key="2">
    <source>
        <dbReference type="SAM" id="SignalP"/>
    </source>
</evidence>
<dbReference type="Pfam" id="PF13416">
    <property type="entry name" value="SBP_bac_8"/>
    <property type="match status" value="1"/>
</dbReference>
<feature type="chain" id="PRO_5026703530" description="Spermidine/putrescine-binding periplasmic protein" evidence="2">
    <location>
        <begin position="27"/>
        <end position="349"/>
    </location>
</feature>
<protein>
    <recommendedName>
        <fullName evidence="5">Spermidine/putrescine-binding periplasmic protein</fullName>
    </recommendedName>
</protein>
<keyword evidence="4" id="KW-1185">Reference proteome</keyword>
<dbReference type="PANTHER" id="PTHR30222">
    <property type="entry name" value="SPERMIDINE/PUTRESCINE-BINDING PERIPLASMIC PROTEIN"/>
    <property type="match status" value="1"/>
</dbReference>
<feature type="signal peptide" evidence="2">
    <location>
        <begin position="1"/>
        <end position="26"/>
    </location>
</feature>
<reference evidence="3 4" key="1">
    <citation type="submission" date="2020-04" db="EMBL/GenBank/DDBJ databases">
        <authorList>
            <person name="De Canck E."/>
        </authorList>
    </citation>
    <scope>NUCLEOTIDE SEQUENCE [LARGE SCALE GENOMIC DNA]</scope>
    <source>
        <strain evidence="3 4">LMG 28688</strain>
    </source>
</reference>